<dbReference type="RefSeq" id="WP_060921134.1">
    <property type="nucleotide sequence ID" value="NZ_JALXUB010000053.1"/>
</dbReference>
<dbReference type="CDD" id="cd05466">
    <property type="entry name" value="PBP2_LTTR_substrate"/>
    <property type="match status" value="1"/>
</dbReference>
<dbReference type="SUPFAM" id="SSF53850">
    <property type="entry name" value="Periplasmic binding protein-like II"/>
    <property type="match status" value="1"/>
</dbReference>
<organism evidence="6 7">
    <name type="scientific">Microbacterium paraoxydans</name>
    <dbReference type="NCBI Taxonomy" id="199592"/>
    <lineage>
        <taxon>Bacteria</taxon>
        <taxon>Bacillati</taxon>
        <taxon>Actinomycetota</taxon>
        <taxon>Actinomycetes</taxon>
        <taxon>Micrococcales</taxon>
        <taxon>Microbacteriaceae</taxon>
        <taxon>Microbacterium</taxon>
    </lineage>
</organism>
<evidence type="ECO:0000256" key="1">
    <source>
        <dbReference type="ARBA" id="ARBA00009437"/>
    </source>
</evidence>
<dbReference type="Pfam" id="PF00126">
    <property type="entry name" value="HTH_1"/>
    <property type="match status" value="1"/>
</dbReference>
<accession>A0A1H1NNJ2</accession>
<dbReference type="GO" id="GO:0032993">
    <property type="term" value="C:protein-DNA complex"/>
    <property type="evidence" value="ECO:0007669"/>
    <property type="project" value="TreeGrafter"/>
</dbReference>
<dbReference type="InterPro" id="IPR036388">
    <property type="entry name" value="WH-like_DNA-bd_sf"/>
</dbReference>
<keyword evidence="4" id="KW-0804">Transcription</keyword>
<dbReference type="InterPro" id="IPR000847">
    <property type="entry name" value="LysR_HTH_N"/>
</dbReference>
<dbReference type="FunFam" id="1.10.10.10:FF:000001">
    <property type="entry name" value="LysR family transcriptional regulator"/>
    <property type="match status" value="1"/>
</dbReference>
<dbReference type="AlphaFoldDB" id="A0A1H1NNJ2"/>
<dbReference type="PRINTS" id="PR00039">
    <property type="entry name" value="HTHLYSR"/>
</dbReference>
<gene>
    <name evidence="6" type="ORF">SAMN04489809_0849</name>
</gene>
<sequence>MSDRVSLEALRYAQAVSETHSFGAAARAYGVTQPALSTGISKLEDRLGERLFERSPRGVVPTAFGAHLLPVIDRALLAVDQVAAEAARWNRSADARVRVGVSPLMNPAIVARAYTAVCALPASPAPRQLVLREANVADLRRELSAGELDLILVPSVAPMPRFRHRIVDAEPVVVVDHEPSQGGAVELSDLTDTPLILMPDTCGLTTFTTDLFDANDVPLSAYDGEAATYRVLEEWAKLGLGTAVIPRSKLASPDAPHRPLRERGMDVEIFYEAVWDPSSPLADDLADLTAALSLDAVTADS</sequence>
<dbReference type="EMBL" id="LT629770">
    <property type="protein sequence ID" value="SDR99879.1"/>
    <property type="molecule type" value="Genomic_DNA"/>
</dbReference>
<dbReference type="InterPro" id="IPR005119">
    <property type="entry name" value="LysR_subst-bd"/>
</dbReference>
<keyword evidence="2" id="KW-0805">Transcription regulation</keyword>
<proteinExistence type="inferred from homology"/>
<keyword evidence="3 6" id="KW-0238">DNA-binding</keyword>
<protein>
    <submittedName>
        <fullName evidence="6">DNA-binding transcriptional regulator, LysR family</fullName>
    </submittedName>
</protein>
<evidence type="ECO:0000313" key="6">
    <source>
        <dbReference type="EMBL" id="SDR99879.1"/>
    </source>
</evidence>
<name>A0A1H1NNJ2_9MICO</name>
<dbReference type="Pfam" id="PF03466">
    <property type="entry name" value="LysR_substrate"/>
    <property type="match status" value="1"/>
</dbReference>
<comment type="similarity">
    <text evidence="1">Belongs to the LysR transcriptional regulatory family.</text>
</comment>
<dbReference type="Proteomes" id="UP000182126">
    <property type="component" value="Chromosome I"/>
</dbReference>
<dbReference type="GeneID" id="36300237"/>
<reference evidence="6 7" key="1">
    <citation type="submission" date="2016-10" db="EMBL/GenBank/DDBJ databases">
        <authorList>
            <person name="de Groot N.N."/>
        </authorList>
    </citation>
    <scope>NUCLEOTIDE SEQUENCE [LARGE SCALE GENOMIC DNA]</scope>
    <source>
        <strain evidence="6 7">DSM 15019</strain>
    </source>
</reference>
<evidence type="ECO:0000313" key="7">
    <source>
        <dbReference type="Proteomes" id="UP000182126"/>
    </source>
</evidence>
<dbReference type="GO" id="GO:0003677">
    <property type="term" value="F:DNA binding"/>
    <property type="evidence" value="ECO:0007669"/>
    <property type="project" value="UniProtKB-KW"/>
</dbReference>
<dbReference type="Gene3D" id="3.40.190.10">
    <property type="entry name" value="Periplasmic binding protein-like II"/>
    <property type="match status" value="2"/>
</dbReference>
<dbReference type="PROSITE" id="PS50931">
    <property type="entry name" value="HTH_LYSR"/>
    <property type="match status" value="1"/>
</dbReference>
<evidence type="ECO:0000256" key="2">
    <source>
        <dbReference type="ARBA" id="ARBA00023015"/>
    </source>
</evidence>
<dbReference type="SUPFAM" id="SSF46785">
    <property type="entry name" value="Winged helix' DNA-binding domain"/>
    <property type="match status" value="1"/>
</dbReference>
<evidence type="ECO:0000259" key="5">
    <source>
        <dbReference type="PROSITE" id="PS50931"/>
    </source>
</evidence>
<evidence type="ECO:0000256" key="3">
    <source>
        <dbReference type="ARBA" id="ARBA00023125"/>
    </source>
</evidence>
<dbReference type="Gene3D" id="1.10.10.10">
    <property type="entry name" value="Winged helix-like DNA-binding domain superfamily/Winged helix DNA-binding domain"/>
    <property type="match status" value="1"/>
</dbReference>
<dbReference type="PANTHER" id="PTHR30346">
    <property type="entry name" value="TRANSCRIPTIONAL DUAL REGULATOR HCAR-RELATED"/>
    <property type="match status" value="1"/>
</dbReference>
<feature type="domain" description="HTH lysR-type" evidence="5">
    <location>
        <begin position="5"/>
        <end position="62"/>
    </location>
</feature>
<dbReference type="PANTHER" id="PTHR30346:SF17">
    <property type="entry name" value="LYSR FAMILY TRANSCRIPTIONAL REGULATOR"/>
    <property type="match status" value="1"/>
</dbReference>
<evidence type="ECO:0000256" key="4">
    <source>
        <dbReference type="ARBA" id="ARBA00023163"/>
    </source>
</evidence>
<dbReference type="GO" id="GO:0003700">
    <property type="term" value="F:DNA-binding transcription factor activity"/>
    <property type="evidence" value="ECO:0007669"/>
    <property type="project" value="InterPro"/>
</dbReference>
<dbReference type="InterPro" id="IPR036390">
    <property type="entry name" value="WH_DNA-bd_sf"/>
</dbReference>